<dbReference type="InterPro" id="IPR015915">
    <property type="entry name" value="Kelch-typ_b-propeller"/>
</dbReference>
<dbReference type="Gene3D" id="2.120.10.80">
    <property type="entry name" value="Kelch-type beta propeller"/>
    <property type="match status" value="1"/>
</dbReference>
<dbReference type="Pfam" id="PF00646">
    <property type="entry name" value="F-box"/>
    <property type="match status" value="1"/>
</dbReference>
<sequence>MAINSSSSNVDRVVNEEEFQLPEDIVFQILLWLPVVSLLRFKSVCKSWYSLIQSPRFISQHYNNGTQEEENYNNYKFFILQFIYDIDCKIISYSSSSRGGDGIDGDIINTTNNNNNSKYEASEILDLPEYFKMISDWDLQKMARKMISCKGIICLHYRAWNVYLWNPATKQFRILPQNQSQIPSPGNGCAQKMKIGFGFDVKTNDFKVVRFVYGSGDFPTDDRYDQADVYSLSTNTWKSLDFVVSITDVYSNLKMPFRNGEIYCWIVSDWDKSFMLSFNCSTEVFATIPLPDDPNVCKPDVAILRGKIALISSFGEDSTDLNHVQIWVMNEYGVKDSWTRIYTVGPLSIDFYPMGFAMNGNLIFLVVDQECWLAQLYLWDLVTQQITFLPGQYSNINCIGVAVYKECLLSV</sequence>
<accession>A0A7L8H6W0</accession>
<dbReference type="InterPro" id="IPR036047">
    <property type="entry name" value="F-box-like_dom_sf"/>
</dbReference>
<dbReference type="SMART" id="SM00256">
    <property type="entry name" value="FBOX"/>
    <property type="match status" value="1"/>
</dbReference>
<name>A0A7L8H6W0_AQUCA</name>
<dbReference type="PROSITE" id="PS50181">
    <property type="entry name" value="FBOX"/>
    <property type="match status" value="1"/>
</dbReference>
<dbReference type="InterPro" id="IPR006527">
    <property type="entry name" value="F-box-assoc_dom_typ1"/>
</dbReference>
<dbReference type="EMBL" id="MN853321">
    <property type="protein sequence ID" value="QOE44919.1"/>
    <property type="molecule type" value="mRNA"/>
</dbReference>
<feature type="domain" description="F-box" evidence="1">
    <location>
        <begin position="15"/>
        <end position="65"/>
    </location>
</feature>
<dbReference type="InterPro" id="IPR011043">
    <property type="entry name" value="Gal_Oxase/kelch_b-propeller"/>
</dbReference>
<dbReference type="SUPFAM" id="SSF50965">
    <property type="entry name" value="Galactose oxidase, central domain"/>
    <property type="match status" value="1"/>
</dbReference>
<reference evidence="2" key="1">
    <citation type="submission" date="2019-12" db="EMBL/GenBank/DDBJ databases">
        <title>An Evolutionary Framework of Self-Incompatibility Systems in the Early Angiosperms.</title>
        <authorList>
            <person name="Zhang Y."/>
            <person name="Zhang H."/>
            <person name="Zhou Z."/>
            <person name="Zhao F."/>
            <person name="Song Y."/>
            <person name="Guo H."/>
            <person name="Li M."/>
            <person name="Han Q."/>
            <person name="Copsey L."/>
            <person name="Whibley A."/>
            <person name="Li Q."/>
            <person name="Zhang Y.E."/>
            <person name="Chen H."/>
            <person name="Coen E."/>
            <person name="Zhang Y."/>
            <person name="Xue Y."/>
        </authorList>
    </citation>
    <scope>NUCLEOTIDE SEQUENCE</scope>
</reference>
<dbReference type="PANTHER" id="PTHR31672:SF13">
    <property type="entry name" value="F-BOX PROTEIN CPR30-LIKE"/>
    <property type="match status" value="1"/>
</dbReference>
<dbReference type="NCBIfam" id="TIGR01640">
    <property type="entry name" value="F_box_assoc_1"/>
    <property type="match status" value="1"/>
</dbReference>
<proteinExistence type="evidence at transcript level"/>
<protein>
    <submittedName>
        <fullName evidence="2">S-locus F-box-like protein 4</fullName>
    </submittedName>
</protein>
<dbReference type="PANTHER" id="PTHR31672">
    <property type="entry name" value="BNACNNG10540D PROTEIN"/>
    <property type="match status" value="1"/>
</dbReference>
<dbReference type="InterPro" id="IPR050796">
    <property type="entry name" value="SCF_F-box_component"/>
</dbReference>
<evidence type="ECO:0000259" key="1">
    <source>
        <dbReference type="PROSITE" id="PS50181"/>
    </source>
</evidence>
<dbReference type="Pfam" id="PF07734">
    <property type="entry name" value="FBA_1"/>
    <property type="match status" value="1"/>
</dbReference>
<dbReference type="InterPro" id="IPR001810">
    <property type="entry name" value="F-box_dom"/>
</dbReference>
<dbReference type="AlphaFoldDB" id="A0A7L8H6W0"/>
<dbReference type="SUPFAM" id="SSF81383">
    <property type="entry name" value="F-box domain"/>
    <property type="match status" value="1"/>
</dbReference>
<evidence type="ECO:0000313" key="2">
    <source>
        <dbReference type="EMBL" id="QOE44919.1"/>
    </source>
</evidence>
<organism evidence="2">
    <name type="scientific">Aquilegia coerulea</name>
    <name type="common">Rocky mountain columbine</name>
    <dbReference type="NCBI Taxonomy" id="218851"/>
    <lineage>
        <taxon>Eukaryota</taxon>
        <taxon>Viridiplantae</taxon>
        <taxon>Streptophyta</taxon>
        <taxon>Embryophyta</taxon>
        <taxon>Tracheophyta</taxon>
        <taxon>Spermatophyta</taxon>
        <taxon>Magnoliopsida</taxon>
        <taxon>Ranunculales</taxon>
        <taxon>Ranunculaceae</taxon>
        <taxon>Thalictroideae</taxon>
        <taxon>Aquilegia</taxon>
    </lineage>
</organism>
<dbReference type="InterPro" id="IPR017451">
    <property type="entry name" value="F-box-assoc_interact_dom"/>
</dbReference>
<dbReference type="Gene3D" id="1.20.1280.50">
    <property type="match status" value="1"/>
</dbReference>
<dbReference type="CDD" id="cd22157">
    <property type="entry name" value="F-box_AtFBW1-like"/>
    <property type="match status" value="1"/>
</dbReference>